<feature type="region of interest" description="Disordered" evidence="1">
    <location>
        <begin position="1"/>
        <end position="23"/>
    </location>
</feature>
<organism evidence="2 3">
    <name type="scientific">Syntrophotalea acetylenivorans</name>
    <dbReference type="NCBI Taxonomy" id="1842532"/>
    <lineage>
        <taxon>Bacteria</taxon>
        <taxon>Pseudomonadati</taxon>
        <taxon>Thermodesulfobacteriota</taxon>
        <taxon>Desulfuromonadia</taxon>
        <taxon>Desulfuromonadales</taxon>
        <taxon>Syntrophotaleaceae</taxon>
        <taxon>Syntrophotalea</taxon>
    </lineage>
</organism>
<evidence type="ECO:0000313" key="2">
    <source>
        <dbReference type="EMBL" id="APG28860.1"/>
    </source>
</evidence>
<dbReference type="Proteomes" id="UP000182517">
    <property type="component" value="Chromosome"/>
</dbReference>
<proteinExistence type="predicted"/>
<name>A0A1L3GSL2_9BACT</name>
<dbReference type="KEGG" id="pef:A7E78_14080"/>
<dbReference type="AlphaFoldDB" id="A0A1L3GSL2"/>
<sequence length="60" mass="6927">MTAKENKTKKLRGRYILPTRGNNVPDIHRPFSCSWYRIVFKPVGRLNNSPEDPSQDSRPG</sequence>
<gene>
    <name evidence="2" type="ORF">A7E78_14080</name>
</gene>
<keyword evidence="3" id="KW-1185">Reference proteome</keyword>
<evidence type="ECO:0000256" key="1">
    <source>
        <dbReference type="SAM" id="MobiDB-lite"/>
    </source>
</evidence>
<dbReference type="EMBL" id="CP015519">
    <property type="protein sequence ID" value="APG28860.1"/>
    <property type="molecule type" value="Genomic_DNA"/>
</dbReference>
<accession>A0A1L3GSL2</accession>
<dbReference type="RefSeq" id="WP_072284884.1">
    <property type="nucleotide sequence ID" value="NZ_CP015519.1"/>
</dbReference>
<reference evidence="2 3" key="1">
    <citation type="journal article" date="2017" name="Genome Announc.">
        <title>Complete Genome Sequences of Two Acetylene-Fermenting Pelobacter acetylenicus Strains.</title>
        <authorList>
            <person name="Sutton J.M."/>
            <person name="Baesman S.M."/>
            <person name="Fierst J.L."/>
            <person name="Poret-Peterson A.T."/>
            <person name="Oremland R.S."/>
            <person name="Dunlap D.S."/>
            <person name="Akob D.M."/>
        </authorList>
    </citation>
    <scope>NUCLEOTIDE SEQUENCE [LARGE SCALE GENOMIC DNA]</scope>
    <source>
        <strain evidence="2 3">SFB93</strain>
    </source>
</reference>
<protein>
    <submittedName>
        <fullName evidence="2">Uncharacterized protein</fullName>
    </submittedName>
</protein>
<evidence type="ECO:0000313" key="3">
    <source>
        <dbReference type="Proteomes" id="UP000182517"/>
    </source>
</evidence>